<evidence type="ECO:0000313" key="2">
    <source>
        <dbReference type="Proteomes" id="UP001059295"/>
    </source>
</evidence>
<dbReference type="Proteomes" id="UP001059295">
    <property type="component" value="Chromosome"/>
</dbReference>
<accession>A0ABY5V2P8</accession>
<name>A0ABY5V2P8_9BACT</name>
<dbReference type="Gene3D" id="3.30.70.940">
    <property type="entry name" value="NusG, N-terminal domain"/>
    <property type="match status" value="1"/>
</dbReference>
<dbReference type="EMBL" id="CP102294">
    <property type="protein sequence ID" value="UWN58283.1"/>
    <property type="molecule type" value="Genomic_DNA"/>
</dbReference>
<dbReference type="InterPro" id="IPR036735">
    <property type="entry name" value="NGN_dom_sf"/>
</dbReference>
<proteinExistence type="predicted"/>
<dbReference type="InterPro" id="IPR005825">
    <property type="entry name" value="Ribosomal_uL24_CS"/>
</dbReference>
<dbReference type="SUPFAM" id="SSF82679">
    <property type="entry name" value="N-utilization substance G protein NusG, N-terminal domain"/>
    <property type="match status" value="1"/>
</dbReference>
<organism evidence="1 2">
    <name type="scientific">Alistipes ihumii AP11</name>
    <dbReference type="NCBI Taxonomy" id="1211813"/>
    <lineage>
        <taxon>Bacteria</taxon>
        <taxon>Pseudomonadati</taxon>
        <taxon>Bacteroidota</taxon>
        <taxon>Bacteroidia</taxon>
        <taxon>Bacteroidales</taxon>
        <taxon>Rikenellaceae</taxon>
        <taxon>Alistipes</taxon>
    </lineage>
</organism>
<gene>
    <name evidence="1" type="ORF">NQ491_07325</name>
</gene>
<evidence type="ECO:0000313" key="1">
    <source>
        <dbReference type="EMBL" id="UWN58283.1"/>
    </source>
</evidence>
<protein>
    <submittedName>
        <fullName evidence="1">Transcriptional regulator</fullName>
    </submittedName>
</protein>
<reference evidence="1" key="1">
    <citation type="journal article" date="2022" name="Cell">
        <title>Design, construction, and in vivo augmentation of a complex gut microbiome.</title>
        <authorList>
            <person name="Cheng A.G."/>
            <person name="Ho P.Y."/>
            <person name="Aranda-Diaz A."/>
            <person name="Jain S."/>
            <person name="Yu F.B."/>
            <person name="Meng X."/>
            <person name="Wang M."/>
            <person name="Iakiviak M."/>
            <person name="Nagashima K."/>
            <person name="Zhao A."/>
            <person name="Murugkar P."/>
            <person name="Patil A."/>
            <person name="Atabakhsh K."/>
            <person name="Weakley A."/>
            <person name="Yan J."/>
            <person name="Brumbaugh A.R."/>
            <person name="Higginbottom S."/>
            <person name="Dimas A."/>
            <person name="Shiver A.L."/>
            <person name="Deutschbauer A."/>
            <person name="Neff N."/>
            <person name="Sonnenburg J.L."/>
            <person name="Huang K.C."/>
            <person name="Fischbach M.A."/>
        </authorList>
    </citation>
    <scope>NUCLEOTIDE SEQUENCE</scope>
    <source>
        <strain evidence="1">AP11</strain>
    </source>
</reference>
<dbReference type="PROSITE" id="PS01108">
    <property type="entry name" value="RIBOSOMAL_L24"/>
    <property type="match status" value="1"/>
</dbReference>
<sequence>MAERFARRRNSQAVRWYVLTLPSCHRGPAVGLQRELDRRIRCGEPGFEFFAPSYVEVKDEEGHFVRTRRPLLYNYVFVRSSESEIYRMKQELPQYNFLPRVREGLRGYYPYLSDEAMRNLQWVARSYCDELPVYMPETERLAKGDRIRIIAGRFKGAEARVAIRPGGGRKDVVVCVENWMWVPLLHVRPGEYEIIALHEGGKHVYTRLDNDRLQEGLHEAMGRCFSPGGATDEDRALAAETIKQYGRLQVDSDVLRSKLYSILLPAYTLLGERKEREKLIGTIRHLLPLVQAEQARANLLVTLYGCADSSLDYERAHEIVERWKREESPKKSKARLIRWLDDYDRWLGH</sequence>
<keyword evidence="2" id="KW-1185">Reference proteome</keyword>